<dbReference type="Proteomes" id="UP000744769">
    <property type="component" value="Unassembled WGS sequence"/>
</dbReference>
<evidence type="ECO:0000313" key="3">
    <source>
        <dbReference type="Proteomes" id="UP000744769"/>
    </source>
</evidence>
<name>A0A967EHP4_9MICO</name>
<sequence length="51" mass="5230">MSSRSRAHPAYGQPAACGIRRPRVPADDGPATSVTPASPSGIPDETELRAA</sequence>
<protein>
    <submittedName>
        <fullName evidence="2">Uncharacterized protein</fullName>
    </submittedName>
</protein>
<keyword evidence="3" id="KW-1185">Reference proteome</keyword>
<dbReference type="EMBL" id="JAAOIV010000010">
    <property type="protein sequence ID" value="NHN56733.1"/>
    <property type="molecule type" value="Genomic_DNA"/>
</dbReference>
<dbReference type="AlphaFoldDB" id="A0A967EHP4"/>
<proteinExistence type="predicted"/>
<organism evidence="2 3">
    <name type="scientific">Metallococcus carri</name>
    <dbReference type="NCBI Taxonomy" id="1656884"/>
    <lineage>
        <taxon>Bacteria</taxon>
        <taxon>Bacillati</taxon>
        <taxon>Actinomycetota</taxon>
        <taxon>Actinomycetes</taxon>
        <taxon>Micrococcales</taxon>
        <taxon>Dermacoccaceae</taxon>
        <taxon>Metallococcus</taxon>
    </lineage>
</organism>
<comment type="caution">
    <text evidence="2">The sequence shown here is derived from an EMBL/GenBank/DDBJ whole genome shotgun (WGS) entry which is preliminary data.</text>
</comment>
<evidence type="ECO:0000313" key="2">
    <source>
        <dbReference type="EMBL" id="NHN56733.1"/>
    </source>
</evidence>
<evidence type="ECO:0000256" key="1">
    <source>
        <dbReference type="SAM" id="MobiDB-lite"/>
    </source>
</evidence>
<reference evidence="2" key="1">
    <citation type="submission" date="2020-03" db="EMBL/GenBank/DDBJ databases">
        <title>Draft sequencing of Calidifontibacter sp. DB0510.</title>
        <authorList>
            <person name="Kim D.-U."/>
        </authorList>
    </citation>
    <scope>NUCLEOTIDE SEQUENCE</scope>
    <source>
        <strain evidence="2">DB0510</strain>
    </source>
</reference>
<feature type="region of interest" description="Disordered" evidence="1">
    <location>
        <begin position="1"/>
        <end position="51"/>
    </location>
</feature>
<accession>A0A967EHP4</accession>
<gene>
    <name evidence="2" type="ORF">G9U51_13185</name>
</gene>
<dbReference type="RefSeq" id="WP_166197399.1">
    <property type="nucleotide sequence ID" value="NZ_JAAOIV010000010.1"/>
</dbReference>